<dbReference type="InterPro" id="IPR036412">
    <property type="entry name" value="HAD-like_sf"/>
</dbReference>
<evidence type="ECO:0000256" key="1">
    <source>
        <dbReference type="ARBA" id="ARBA00022801"/>
    </source>
</evidence>
<dbReference type="EMBL" id="VUJW01000010">
    <property type="protein sequence ID" value="KAA1425936.1"/>
    <property type="molecule type" value="Genomic_DNA"/>
</dbReference>
<comment type="function">
    <text evidence="2 3">Removes the phosphate from trehalose 6-phosphate to produce free trehalose.</text>
</comment>
<dbReference type="SUPFAM" id="SSF56784">
    <property type="entry name" value="HAD-like"/>
    <property type="match status" value="1"/>
</dbReference>
<dbReference type="AlphaFoldDB" id="A0A5B1LZR1"/>
<organism evidence="4 5">
    <name type="scientific">Nocardioides antri</name>
    <dbReference type="NCBI Taxonomy" id="2607659"/>
    <lineage>
        <taxon>Bacteria</taxon>
        <taxon>Bacillati</taxon>
        <taxon>Actinomycetota</taxon>
        <taxon>Actinomycetes</taxon>
        <taxon>Propionibacteriales</taxon>
        <taxon>Nocardioidaceae</taxon>
        <taxon>Nocardioides</taxon>
    </lineage>
</organism>
<comment type="catalytic activity">
    <reaction evidence="3">
        <text>alpha,alpha-trehalose 6-phosphate + H2O = alpha,alpha-trehalose + phosphate</text>
        <dbReference type="Rhea" id="RHEA:23420"/>
        <dbReference type="ChEBI" id="CHEBI:15377"/>
        <dbReference type="ChEBI" id="CHEBI:16551"/>
        <dbReference type="ChEBI" id="CHEBI:43474"/>
        <dbReference type="ChEBI" id="CHEBI:58429"/>
        <dbReference type="EC" id="3.1.3.12"/>
    </reaction>
</comment>
<dbReference type="NCBIfam" id="TIGR00685">
    <property type="entry name" value="T6PP"/>
    <property type="match status" value="1"/>
</dbReference>
<dbReference type="InterPro" id="IPR044651">
    <property type="entry name" value="OTSB-like"/>
</dbReference>
<dbReference type="GO" id="GO:0005992">
    <property type="term" value="P:trehalose biosynthetic process"/>
    <property type="evidence" value="ECO:0007669"/>
    <property type="project" value="UniProtKB-UniPathway"/>
</dbReference>
<dbReference type="UniPathway" id="UPA00299"/>
<dbReference type="GO" id="GO:0004805">
    <property type="term" value="F:trehalose-phosphatase activity"/>
    <property type="evidence" value="ECO:0007669"/>
    <property type="project" value="UniProtKB-EC"/>
</dbReference>
<dbReference type="InterPro" id="IPR023214">
    <property type="entry name" value="HAD_sf"/>
</dbReference>
<evidence type="ECO:0000313" key="5">
    <source>
        <dbReference type="Proteomes" id="UP000324351"/>
    </source>
</evidence>
<gene>
    <name evidence="4" type="primary">otsB</name>
    <name evidence="4" type="ORF">F0U47_16495</name>
</gene>
<protein>
    <recommendedName>
        <fullName evidence="3">Trehalose 6-phosphate phosphatase</fullName>
        <ecNumber evidence="3">3.1.3.12</ecNumber>
    </recommendedName>
</protein>
<evidence type="ECO:0000313" key="4">
    <source>
        <dbReference type="EMBL" id="KAA1425936.1"/>
    </source>
</evidence>
<accession>A0A5B1LZR1</accession>
<dbReference type="Pfam" id="PF02358">
    <property type="entry name" value="Trehalose_PPase"/>
    <property type="match status" value="2"/>
</dbReference>
<dbReference type="Gene3D" id="3.30.70.1020">
    <property type="entry name" value="Trehalose-6-phosphate phosphatase related protein, domain 2"/>
    <property type="match status" value="1"/>
</dbReference>
<dbReference type="GO" id="GO:0046872">
    <property type="term" value="F:metal ion binding"/>
    <property type="evidence" value="ECO:0007669"/>
    <property type="project" value="UniProtKB-KW"/>
</dbReference>
<comment type="cofactor">
    <cofactor evidence="3">
        <name>Mg(2+)</name>
        <dbReference type="ChEBI" id="CHEBI:18420"/>
    </cofactor>
</comment>
<dbReference type="Gene3D" id="3.40.50.1000">
    <property type="entry name" value="HAD superfamily/HAD-like"/>
    <property type="match status" value="1"/>
</dbReference>
<keyword evidence="5" id="KW-1185">Reference proteome</keyword>
<evidence type="ECO:0000256" key="2">
    <source>
        <dbReference type="ARBA" id="ARBA00024179"/>
    </source>
</evidence>
<dbReference type="EC" id="3.1.3.12" evidence="3"/>
<proteinExistence type="inferred from homology"/>
<dbReference type="PANTHER" id="PTHR43768:SF3">
    <property type="entry name" value="TREHALOSE 6-PHOSPHATE PHOSPHATASE"/>
    <property type="match status" value="1"/>
</dbReference>
<evidence type="ECO:0000256" key="3">
    <source>
        <dbReference type="RuleBase" id="RU361117"/>
    </source>
</evidence>
<keyword evidence="3" id="KW-0460">Magnesium</keyword>
<reference evidence="4 5" key="2">
    <citation type="submission" date="2019-09" db="EMBL/GenBank/DDBJ databases">
        <authorList>
            <person name="Jin C."/>
        </authorList>
    </citation>
    <scope>NUCLEOTIDE SEQUENCE [LARGE SCALE GENOMIC DNA]</scope>
    <source>
        <strain evidence="4 5">BN140041</strain>
    </source>
</reference>
<comment type="caution">
    <text evidence="4">The sequence shown here is derived from an EMBL/GenBank/DDBJ whole genome shotgun (WGS) entry which is preliminary data.</text>
</comment>
<name>A0A5B1LZR1_9ACTN</name>
<keyword evidence="1 3" id="KW-0378">Hydrolase</keyword>
<keyword evidence="3" id="KW-0479">Metal-binding</keyword>
<comment type="pathway">
    <text evidence="3">Glycan biosynthesis; trehalose biosynthesis.</text>
</comment>
<dbReference type="PANTHER" id="PTHR43768">
    <property type="entry name" value="TREHALOSE 6-PHOSPHATE PHOSPHATASE"/>
    <property type="match status" value="1"/>
</dbReference>
<comment type="similarity">
    <text evidence="3">Belongs to the trehalose phosphatase family.</text>
</comment>
<dbReference type="InterPro" id="IPR003337">
    <property type="entry name" value="Trehalose_PPase"/>
</dbReference>
<dbReference type="RefSeq" id="WP_149751563.1">
    <property type="nucleotide sequence ID" value="NZ_VUJW01000010.1"/>
</dbReference>
<sequence>MQFSSLEGEHRYADLVRVADRTIVGLDFDGTLAPIVDDPTKAHIHPDAADALTELAPQVAAIAVITGRPARQALDLGGLEELGDAIQAAGKELHLYGQYGNERWTSSHRRIVSPRPPRGLATFERDLPRTLRLAGASDAYVEDKGLAVAVHTRRLPDPQDAFERLLPPLRDLAGRHGMVIEPGRNVIEVRSPGAHKGMVVEKLAAELGALGFLFAGDDLGDLEAFEAVVELEKQGLAALRVCSASEEQSALLPLSDVVVKGPAGVVDFLRRLRLDILQGSEPG</sequence>
<dbReference type="Proteomes" id="UP000324351">
    <property type="component" value="Unassembled WGS sequence"/>
</dbReference>
<reference evidence="4 5" key="1">
    <citation type="submission" date="2019-09" db="EMBL/GenBank/DDBJ databases">
        <title>Nocardioides panacisoli sp. nov., isolated from the soil of a ginseng field.</title>
        <authorList>
            <person name="Cho C."/>
        </authorList>
    </citation>
    <scope>NUCLEOTIDE SEQUENCE [LARGE SCALE GENOMIC DNA]</scope>
    <source>
        <strain evidence="4 5">BN140041</strain>
    </source>
</reference>